<proteinExistence type="predicted"/>
<dbReference type="Gene3D" id="2.102.10.10">
    <property type="entry name" value="Rieske [2Fe-2S] iron-sulphur domain"/>
    <property type="match status" value="1"/>
</dbReference>
<reference evidence="6 7" key="1">
    <citation type="submission" date="2022-10" db="EMBL/GenBank/DDBJ databases">
        <title>Pararhodobacter sp. nov., isolated from marine algae.</title>
        <authorList>
            <person name="Choi B.J."/>
            <person name="Kim J.M."/>
            <person name="Lee J.K."/>
            <person name="Choi D.G."/>
            <person name="Jeon C.O."/>
        </authorList>
    </citation>
    <scope>NUCLEOTIDE SEQUENCE [LARGE SCALE GENOMIC DNA]</scope>
    <source>
        <strain evidence="6 7">ZQ420</strain>
    </source>
</reference>
<keyword evidence="3" id="KW-0408">Iron</keyword>
<protein>
    <submittedName>
        <fullName evidence="6">Rieske 2Fe-2S domain-containing protein</fullName>
    </submittedName>
</protein>
<keyword evidence="1" id="KW-0001">2Fe-2S</keyword>
<dbReference type="Proteomes" id="UP001208938">
    <property type="component" value="Unassembled WGS sequence"/>
</dbReference>
<evidence type="ECO:0000256" key="3">
    <source>
        <dbReference type="ARBA" id="ARBA00023004"/>
    </source>
</evidence>
<dbReference type="InterPro" id="IPR017941">
    <property type="entry name" value="Rieske_2Fe-2S"/>
</dbReference>
<dbReference type="RefSeq" id="WP_264505847.1">
    <property type="nucleotide sequence ID" value="NZ_JAPDFL010000001.1"/>
</dbReference>
<dbReference type="InterPro" id="IPR036922">
    <property type="entry name" value="Rieske_2Fe-2S_sf"/>
</dbReference>
<dbReference type="PROSITE" id="PS51296">
    <property type="entry name" value="RIESKE"/>
    <property type="match status" value="1"/>
</dbReference>
<feature type="domain" description="Rieske" evidence="5">
    <location>
        <begin position="4"/>
        <end position="115"/>
    </location>
</feature>
<keyword evidence="2" id="KW-0479">Metal-binding</keyword>
<comment type="caution">
    <text evidence="6">The sequence shown here is derived from an EMBL/GenBank/DDBJ whole genome shotgun (WGS) entry which is preliminary data.</text>
</comment>
<evidence type="ECO:0000313" key="6">
    <source>
        <dbReference type="EMBL" id="MCW1932884.1"/>
    </source>
</evidence>
<gene>
    <name evidence="6" type="ORF">OKW52_11625</name>
</gene>
<evidence type="ECO:0000313" key="7">
    <source>
        <dbReference type="Proteomes" id="UP001208938"/>
    </source>
</evidence>
<dbReference type="PANTHER" id="PTHR21496">
    <property type="entry name" value="FERREDOXIN-RELATED"/>
    <property type="match status" value="1"/>
</dbReference>
<accession>A0ABT3GZC5</accession>
<keyword evidence="7" id="KW-1185">Reference proteome</keyword>
<evidence type="ECO:0000256" key="1">
    <source>
        <dbReference type="ARBA" id="ARBA00022714"/>
    </source>
</evidence>
<evidence type="ECO:0000256" key="2">
    <source>
        <dbReference type="ARBA" id="ARBA00022723"/>
    </source>
</evidence>
<name>A0ABT3GZC5_9RHOB</name>
<keyword evidence="4" id="KW-0411">Iron-sulfur</keyword>
<evidence type="ECO:0000259" key="5">
    <source>
        <dbReference type="PROSITE" id="PS51296"/>
    </source>
</evidence>
<sequence length="137" mass="15049">MTDHVVCRLDEIPAGASKRVSINGRAIAIFNVDGTLSAIGDRCPHEGASLCLGRVTGVVRADGPGNYRLEREGELVRCPWHGWEFDLKTGKSYCDPTRLKVRTFDVQVKPGETLAEGPYTIDVFDVAVRDEYVVVSL</sequence>
<evidence type="ECO:0000256" key="4">
    <source>
        <dbReference type="ARBA" id="ARBA00023014"/>
    </source>
</evidence>
<organism evidence="6 7">
    <name type="scientific">Pararhodobacter zhoushanensis</name>
    <dbReference type="NCBI Taxonomy" id="2479545"/>
    <lineage>
        <taxon>Bacteria</taxon>
        <taxon>Pseudomonadati</taxon>
        <taxon>Pseudomonadota</taxon>
        <taxon>Alphaproteobacteria</taxon>
        <taxon>Rhodobacterales</taxon>
        <taxon>Paracoccaceae</taxon>
        <taxon>Pararhodobacter</taxon>
    </lineage>
</organism>
<dbReference type="PANTHER" id="PTHR21496:SF23">
    <property type="entry name" value="3-PHENYLPROPIONATE_CINNAMIC ACID DIOXYGENASE FERREDOXIN SUBUNIT"/>
    <property type="match status" value="1"/>
</dbReference>
<dbReference type="Pfam" id="PF00355">
    <property type="entry name" value="Rieske"/>
    <property type="match status" value="1"/>
</dbReference>
<dbReference type="EMBL" id="JAPDFL010000001">
    <property type="protein sequence ID" value="MCW1932884.1"/>
    <property type="molecule type" value="Genomic_DNA"/>
</dbReference>
<dbReference type="SUPFAM" id="SSF50022">
    <property type="entry name" value="ISP domain"/>
    <property type="match status" value="1"/>
</dbReference>